<proteinExistence type="predicted"/>
<evidence type="ECO:0000256" key="5">
    <source>
        <dbReference type="ARBA" id="ARBA00023306"/>
    </source>
</evidence>
<dbReference type="PANTHER" id="PTHR14222:SF2">
    <property type="entry name" value="CONDENSIN COMPLEX SUBUNIT 1"/>
    <property type="match status" value="1"/>
</dbReference>
<evidence type="ECO:0000256" key="4">
    <source>
        <dbReference type="ARBA" id="ARBA00023242"/>
    </source>
</evidence>
<dbReference type="InterPro" id="IPR032682">
    <property type="entry name" value="Cnd1_C"/>
</dbReference>
<feature type="region of interest" description="Disordered" evidence="6">
    <location>
        <begin position="143"/>
        <end position="174"/>
    </location>
</feature>
<dbReference type="Proteomes" id="UP000001307">
    <property type="component" value="Unassembled WGS sequence"/>
</dbReference>
<reference evidence="8" key="1">
    <citation type="journal article" date="2010" name="Science">
        <title>Plasticity of animal genome architecture unmasked by rapid evolution of a pelagic tunicate.</title>
        <authorList>
            <person name="Denoeud F."/>
            <person name="Henriet S."/>
            <person name="Mungpakdee S."/>
            <person name="Aury J.M."/>
            <person name="Da Silva C."/>
            <person name="Brinkmann H."/>
            <person name="Mikhaleva J."/>
            <person name="Olsen L.C."/>
            <person name="Jubin C."/>
            <person name="Canestro C."/>
            <person name="Bouquet J.M."/>
            <person name="Danks G."/>
            <person name="Poulain J."/>
            <person name="Campsteijn C."/>
            <person name="Adamski M."/>
            <person name="Cross I."/>
            <person name="Yadetie F."/>
            <person name="Muffato M."/>
            <person name="Louis A."/>
            <person name="Butcher S."/>
            <person name="Tsagkogeorga G."/>
            <person name="Konrad A."/>
            <person name="Singh S."/>
            <person name="Jensen M.F."/>
            <person name="Cong E.H."/>
            <person name="Eikeseth-Otteraa H."/>
            <person name="Noel B."/>
            <person name="Anthouard V."/>
            <person name="Porcel B.M."/>
            <person name="Kachouri-Lafond R."/>
            <person name="Nishino A."/>
            <person name="Ugolini M."/>
            <person name="Chourrout P."/>
            <person name="Nishida H."/>
            <person name="Aasland R."/>
            <person name="Huzurbazar S."/>
            <person name="Westhof E."/>
            <person name="Delsuc F."/>
            <person name="Lehrach H."/>
            <person name="Reinhardt R."/>
            <person name="Weissenbach J."/>
            <person name="Roy S.W."/>
            <person name="Artiguenave F."/>
            <person name="Postlethwait J.H."/>
            <person name="Manak J.R."/>
            <person name="Thompson E.M."/>
            <person name="Jaillon O."/>
            <person name="Du Pasquier L."/>
            <person name="Boudinot P."/>
            <person name="Liberles D.A."/>
            <person name="Volff J.N."/>
            <person name="Philippe H."/>
            <person name="Lenhard B."/>
            <person name="Roest Crollius H."/>
            <person name="Wincker P."/>
            <person name="Chourrout D."/>
        </authorList>
    </citation>
    <scope>NUCLEOTIDE SEQUENCE [LARGE SCALE GENOMIC DNA]</scope>
</reference>
<dbReference type="InterPro" id="IPR026971">
    <property type="entry name" value="CND1/NCAPD3"/>
</dbReference>
<organism evidence="8">
    <name type="scientific">Oikopleura dioica</name>
    <name type="common">Tunicate</name>
    <dbReference type="NCBI Taxonomy" id="34765"/>
    <lineage>
        <taxon>Eukaryota</taxon>
        <taxon>Metazoa</taxon>
        <taxon>Chordata</taxon>
        <taxon>Tunicata</taxon>
        <taxon>Appendicularia</taxon>
        <taxon>Copelata</taxon>
        <taxon>Oikopleuridae</taxon>
        <taxon>Oikopleura</taxon>
    </lineage>
</organism>
<evidence type="ECO:0000256" key="3">
    <source>
        <dbReference type="ARBA" id="ARBA00022776"/>
    </source>
</evidence>
<dbReference type="GO" id="GO:0005634">
    <property type="term" value="C:nucleus"/>
    <property type="evidence" value="ECO:0007669"/>
    <property type="project" value="UniProtKB-SubCell"/>
</dbReference>
<evidence type="ECO:0000256" key="1">
    <source>
        <dbReference type="ARBA" id="ARBA00004123"/>
    </source>
</evidence>
<dbReference type="Pfam" id="PF12717">
    <property type="entry name" value="Cnd1"/>
    <property type="match status" value="1"/>
</dbReference>
<feature type="compositionally biased region" description="Basic and acidic residues" evidence="6">
    <location>
        <begin position="163"/>
        <end position="174"/>
    </location>
</feature>
<dbReference type="GO" id="GO:0007076">
    <property type="term" value="P:mitotic chromosome condensation"/>
    <property type="evidence" value="ECO:0007669"/>
    <property type="project" value="InterPro"/>
</dbReference>
<name>E4XJK1_OIKDI</name>
<dbReference type="GO" id="GO:0051301">
    <property type="term" value="P:cell division"/>
    <property type="evidence" value="ECO:0007669"/>
    <property type="project" value="UniProtKB-KW"/>
</dbReference>
<sequence>MSRTFFERLGERGTILLNTTSSILSNLSSENLSVKSREEIMKFLYGIISKKASHADQLIRRLCQSFLETDAREKWVDASFYLSSMASVRDIKIISKYAYMFKRRLSDNAVLNNFCNLVTRAKSKSSDIATSLEVEELARIVNGDKEETHEAENTGQRKKPDKRKFETVDTSDHS</sequence>
<dbReference type="GO" id="GO:0000796">
    <property type="term" value="C:condensin complex"/>
    <property type="evidence" value="ECO:0007669"/>
    <property type="project" value="TreeGrafter"/>
</dbReference>
<dbReference type="GO" id="GO:0010032">
    <property type="term" value="P:meiotic chromosome condensation"/>
    <property type="evidence" value="ECO:0007669"/>
    <property type="project" value="TreeGrafter"/>
</dbReference>
<evidence type="ECO:0000313" key="8">
    <source>
        <dbReference type="EMBL" id="CBY10644.1"/>
    </source>
</evidence>
<keyword evidence="3" id="KW-0498">Mitosis</keyword>
<keyword evidence="9" id="KW-1185">Reference proteome</keyword>
<dbReference type="GO" id="GO:0042393">
    <property type="term" value="F:histone binding"/>
    <property type="evidence" value="ECO:0007669"/>
    <property type="project" value="TreeGrafter"/>
</dbReference>
<dbReference type="PANTHER" id="PTHR14222">
    <property type="entry name" value="CONDENSIN"/>
    <property type="match status" value="1"/>
</dbReference>
<evidence type="ECO:0000256" key="2">
    <source>
        <dbReference type="ARBA" id="ARBA00022618"/>
    </source>
</evidence>
<dbReference type="EMBL" id="FN653061">
    <property type="protein sequence ID" value="CBY10644.1"/>
    <property type="molecule type" value="Genomic_DNA"/>
</dbReference>
<gene>
    <name evidence="8" type="ORF">GSOID_T00012800001</name>
</gene>
<dbReference type="OrthoDB" id="436262at2759"/>
<dbReference type="AlphaFoldDB" id="E4XJK1"/>
<protein>
    <recommendedName>
        <fullName evidence="7">Condensin complex subunit 1 C-terminal domain-containing protein</fullName>
    </recommendedName>
</protein>
<accession>E4XJK1</accession>
<dbReference type="GO" id="GO:0000779">
    <property type="term" value="C:condensed chromosome, centromeric region"/>
    <property type="evidence" value="ECO:0007669"/>
    <property type="project" value="TreeGrafter"/>
</dbReference>
<dbReference type="InParanoid" id="E4XJK1"/>
<keyword evidence="2" id="KW-0132">Cell division</keyword>
<keyword evidence="5" id="KW-0131">Cell cycle</keyword>
<evidence type="ECO:0000313" key="9">
    <source>
        <dbReference type="Proteomes" id="UP000001307"/>
    </source>
</evidence>
<keyword evidence="4" id="KW-0539">Nucleus</keyword>
<feature type="domain" description="Condensin complex subunit 1 C-terminal" evidence="7">
    <location>
        <begin position="1"/>
        <end position="82"/>
    </location>
</feature>
<evidence type="ECO:0000259" key="7">
    <source>
        <dbReference type="Pfam" id="PF12717"/>
    </source>
</evidence>
<feature type="compositionally biased region" description="Basic and acidic residues" evidence="6">
    <location>
        <begin position="143"/>
        <end position="152"/>
    </location>
</feature>
<evidence type="ECO:0000256" key="6">
    <source>
        <dbReference type="SAM" id="MobiDB-lite"/>
    </source>
</evidence>
<comment type="subcellular location">
    <subcellularLocation>
        <location evidence="1">Nucleus</location>
    </subcellularLocation>
</comment>